<keyword evidence="4" id="KW-0028">Amino-acid biosynthesis</keyword>
<comment type="catalytic activity">
    <reaction evidence="7">
        <text>N-acetyl-L-glutamate 5-semialdehyde + phosphate + NADP(+) = N-acetyl-L-glutamyl 5-phosphate + NADPH + H(+)</text>
        <dbReference type="Rhea" id="RHEA:21588"/>
        <dbReference type="ChEBI" id="CHEBI:15378"/>
        <dbReference type="ChEBI" id="CHEBI:29123"/>
        <dbReference type="ChEBI" id="CHEBI:43474"/>
        <dbReference type="ChEBI" id="CHEBI:57783"/>
        <dbReference type="ChEBI" id="CHEBI:57936"/>
        <dbReference type="ChEBI" id="CHEBI:58349"/>
        <dbReference type="EC" id="1.2.1.38"/>
    </reaction>
</comment>
<evidence type="ECO:0000313" key="9">
    <source>
        <dbReference type="EMBL" id="GAI18689.1"/>
    </source>
</evidence>
<dbReference type="InterPro" id="IPR023013">
    <property type="entry name" value="AGPR_AS"/>
</dbReference>
<evidence type="ECO:0000256" key="3">
    <source>
        <dbReference type="ARBA" id="ARBA00022571"/>
    </source>
</evidence>
<comment type="caution">
    <text evidence="9">The sequence shown here is derived from an EMBL/GenBank/DDBJ whole genome shotgun (WGS) entry which is preliminary data.</text>
</comment>
<dbReference type="PROSITE" id="PS01224">
    <property type="entry name" value="ARGC"/>
    <property type="match status" value="1"/>
</dbReference>
<evidence type="ECO:0000256" key="2">
    <source>
        <dbReference type="ARBA" id="ARBA00013072"/>
    </source>
</evidence>
<dbReference type="PANTHER" id="PTHR32338">
    <property type="entry name" value="N-ACETYL-GAMMA-GLUTAMYL-PHOSPHATE REDUCTASE, CHLOROPLASTIC-RELATED-RELATED"/>
    <property type="match status" value="1"/>
</dbReference>
<dbReference type="SUPFAM" id="SSF51735">
    <property type="entry name" value="NAD(P)-binding Rossmann-fold domains"/>
    <property type="match status" value="1"/>
</dbReference>
<proteinExistence type="predicted"/>
<dbReference type="GO" id="GO:0070401">
    <property type="term" value="F:NADP+ binding"/>
    <property type="evidence" value="ECO:0007669"/>
    <property type="project" value="InterPro"/>
</dbReference>
<dbReference type="SUPFAM" id="SSF55347">
    <property type="entry name" value="Glyceraldehyde-3-phosphate dehydrogenase-like, C-terminal domain"/>
    <property type="match status" value="1"/>
</dbReference>
<dbReference type="EC" id="1.2.1.38" evidence="2"/>
<name>X1NJ18_9ZZZZ</name>
<dbReference type="EMBL" id="BARV01019559">
    <property type="protein sequence ID" value="GAI18689.1"/>
    <property type="molecule type" value="Genomic_DNA"/>
</dbReference>
<protein>
    <recommendedName>
        <fullName evidence="2">N-acetyl-gamma-glutamyl-phosphate reductase</fullName>
        <ecNumber evidence="2">1.2.1.38</ecNumber>
    </recommendedName>
</protein>
<dbReference type="AlphaFoldDB" id="X1NJ18"/>
<comment type="pathway">
    <text evidence="1">Amino-acid biosynthesis; L-arginine biosynthesis; N(2)-acetyl-L-ornithine from L-glutamate: step 3/4.</text>
</comment>
<evidence type="ECO:0000256" key="7">
    <source>
        <dbReference type="ARBA" id="ARBA00050557"/>
    </source>
</evidence>
<dbReference type="GO" id="GO:0006526">
    <property type="term" value="P:L-arginine biosynthetic process"/>
    <property type="evidence" value="ECO:0007669"/>
    <property type="project" value="UniProtKB-KW"/>
</dbReference>
<dbReference type="GO" id="GO:0003942">
    <property type="term" value="F:N-acetyl-gamma-glutamyl-phosphate reductase activity"/>
    <property type="evidence" value="ECO:0007669"/>
    <property type="project" value="UniProtKB-EC"/>
</dbReference>
<dbReference type="CDD" id="cd17895">
    <property type="entry name" value="AGPR_1_N"/>
    <property type="match status" value="1"/>
</dbReference>
<dbReference type="CDD" id="cd23934">
    <property type="entry name" value="AGPR_1_C"/>
    <property type="match status" value="1"/>
</dbReference>
<dbReference type="NCBIfam" id="TIGR01850">
    <property type="entry name" value="argC"/>
    <property type="match status" value="1"/>
</dbReference>
<evidence type="ECO:0000256" key="1">
    <source>
        <dbReference type="ARBA" id="ARBA00004862"/>
    </source>
</evidence>
<accession>X1NJ18</accession>
<keyword evidence="3" id="KW-0055">Arginine biosynthesis</keyword>
<dbReference type="Pfam" id="PF22698">
    <property type="entry name" value="Semialdhyde_dhC_1"/>
    <property type="match status" value="1"/>
</dbReference>
<evidence type="ECO:0000256" key="5">
    <source>
        <dbReference type="ARBA" id="ARBA00022857"/>
    </source>
</evidence>
<dbReference type="InterPro" id="IPR000706">
    <property type="entry name" value="AGPR_type-1"/>
</dbReference>
<dbReference type="InterPro" id="IPR050085">
    <property type="entry name" value="AGPR"/>
</dbReference>
<gene>
    <name evidence="9" type="ORF">S06H3_32852</name>
</gene>
<evidence type="ECO:0000256" key="6">
    <source>
        <dbReference type="ARBA" id="ARBA00023002"/>
    </source>
</evidence>
<sequence length="259" mass="27998">GIKVIDVSADFRLKSAAEYPKWYGFAHPSPGLLREAVYGLPELHGGEIASASLVANPGCYSTGAILALAPVVKEGLIYPDVIIDSKSGISGAGRTPSLATNYSEANENTCAYSLEGHRHLPEIEQELRGLNPELSLLITFVPHLVPMTRGILSSCYAKLKGGKLAESVKAEEELQQLYQEFYKNAPFVRVTDKPPQTKHAWGNNFCLIYPTIDLKTGRLIVISCLDNLVKGGAGQAVQNMNLMFNLPETTGLEALAICP</sequence>
<feature type="domain" description="N-acetyl-gamma-glutamyl-phosphate reductase dimerisation" evidence="8">
    <location>
        <begin position="59"/>
        <end position="227"/>
    </location>
</feature>
<reference evidence="9" key="1">
    <citation type="journal article" date="2014" name="Front. Microbiol.">
        <title>High frequency of phylogenetically diverse reductive dehalogenase-homologous genes in deep subseafloor sedimentary metagenomes.</title>
        <authorList>
            <person name="Kawai M."/>
            <person name="Futagami T."/>
            <person name="Toyoda A."/>
            <person name="Takaki Y."/>
            <person name="Nishi S."/>
            <person name="Hori S."/>
            <person name="Arai W."/>
            <person name="Tsubouchi T."/>
            <person name="Morono Y."/>
            <person name="Uchiyama I."/>
            <person name="Ito T."/>
            <person name="Fujiyama A."/>
            <person name="Inagaki F."/>
            <person name="Takami H."/>
        </authorList>
    </citation>
    <scope>NUCLEOTIDE SEQUENCE</scope>
    <source>
        <strain evidence="9">Expedition CK06-06</strain>
    </source>
</reference>
<keyword evidence="5" id="KW-0521">NADP</keyword>
<organism evidence="9">
    <name type="scientific">marine sediment metagenome</name>
    <dbReference type="NCBI Taxonomy" id="412755"/>
    <lineage>
        <taxon>unclassified sequences</taxon>
        <taxon>metagenomes</taxon>
        <taxon>ecological metagenomes</taxon>
    </lineage>
</organism>
<evidence type="ECO:0000259" key="8">
    <source>
        <dbReference type="Pfam" id="PF22698"/>
    </source>
</evidence>
<dbReference type="PANTHER" id="PTHR32338:SF10">
    <property type="entry name" value="N-ACETYL-GAMMA-GLUTAMYL-PHOSPHATE REDUCTASE, CHLOROPLASTIC-RELATED"/>
    <property type="match status" value="1"/>
</dbReference>
<feature type="non-terminal residue" evidence="9">
    <location>
        <position position="1"/>
    </location>
</feature>
<keyword evidence="6" id="KW-0560">Oxidoreductase</keyword>
<evidence type="ECO:0000256" key="4">
    <source>
        <dbReference type="ARBA" id="ARBA00022605"/>
    </source>
</evidence>
<dbReference type="InterPro" id="IPR058924">
    <property type="entry name" value="AGPR_dimerisation_dom"/>
</dbReference>
<dbReference type="FunFam" id="3.30.360.10:FF:000014">
    <property type="entry name" value="N-acetyl-gamma-glutamyl-phosphate reductase"/>
    <property type="match status" value="1"/>
</dbReference>
<dbReference type="Gene3D" id="3.30.360.10">
    <property type="entry name" value="Dihydrodipicolinate Reductase, domain 2"/>
    <property type="match status" value="1"/>
</dbReference>
<dbReference type="InterPro" id="IPR036291">
    <property type="entry name" value="NAD(P)-bd_dom_sf"/>
</dbReference>